<dbReference type="AlphaFoldDB" id="A0A5J5G7W2"/>
<evidence type="ECO:0000256" key="1">
    <source>
        <dbReference type="PROSITE-ProRule" id="PRU00278"/>
    </source>
</evidence>
<evidence type="ECO:0000259" key="4">
    <source>
        <dbReference type="PROSITE" id="PS50198"/>
    </source>
</evidence>
<protein>
    <submittedName>
        <fullName evidence="5">Peptidylprolyl isomerase</fullName>
    </submittedName>
</protein>
<sequence length="347" mass="38116">MRLSNRKSWKVLLVSMAAALSFSMLAGCSDNKEEKDNSTALATYKGGEVTQKEFDTSIHVMKFLSPDQSQYLDMDVFKETLLKQLAAFEYLQGQAKDEAKKEAESQADTQIKTYKSGMGESYESSLKEQNLTESQVRDYMVRVLTVYQDMRLKVTDDDVKKYFDEHKGDFTVASVRHVLVGFTDSNNKERTDADALKRAQEVKAKLDGGADFAAVAKEYSDDTGSKETGGLYENKALGTYVEEFKQAALTLPLNTISDPVKTTYGYHIMKVESRTEKTFDKLTDDEKTQIKDTLSSEKVQSFLEKDLDGIITKINLPKASASAATGASAAPAASAPAAAPAASPAAQ</sequence>
<feature type="domain" description="PpiC" evidence="4">
    <location>
        <begin position="175"/>
        <end position="273"/>
    </location>
</feature>
<dbReference type="Proteomes" id="UP000367750">
    <property type="component" value="Unassembled WGS sequence"/>
</dbReference>
<dbReference type="GO" id="GO:0003755">
    <property type="term" value="F:peptidyl-prolyl cis-trans isomerase activity"/>
    <property type="evidence" value="ECO:0007669"/>
    <property type="project" value="UniProtKB-KW"/>
</dbReference>
<keyword evidence="3" id="KW-0732">Signal</keyword>
<dbReference type="PROSITE" id="PS50198">
    <property type="entry name" value="PPIC_PPIASE_2"/>
    <property type="match status" value="1"/>
</dbReference>
<feature type="chain" id="PRO_5038875243" evidence="3">
    <location>
        <begin position="27"/>
        <end position="347"/>
    </location>
</feature>
<dbReference type="PROSITE" id="PS51257">
    <property type="entry name" value="PROKAR_LIPOPROTEIN"/>
    <property type="match status" value="1"/>
</dbReference>
<keyword evidence="6" id="KW-1185">Reference proteome</keyword>
<evidence type="ECO:0000256" key="3">
    <source>
        <dbReference type="SAM" id="SignalP"/>
    </source>
</evidence>
<dbReference type="PANTHER" id="PTHR47245">
    <property type="entry name" value="PEPTIDYLPROLYL ISOMERASE"/>
    <property type="match status" value="1"/>
</dbReference>
<dbReference type="Pfam" id="PF13616">
    <property type="entry name" value="Rotamase_3"/>
    <property type="match status" value="1"/>
</dbReference>
<name>A0A5J5G7W2_9BACL</name>
<organism evidence="5 6">
    <name type="scientific">Paenibacillus spiritus</name>
    <dbReference type="NCBI Taxonomy" id="2496557"/>
    <lineage>
        <taxon>Bacteria</taxon>
        <taxon>Bacillati</taxon>
        <taxon>Bacillota</taxon>
        <taxon>Bacilli</taxon>
        <taxon>Bacillales</taxon>
        <taxon>Paenibacillaceae</taxon>
        <taxon>Paenibacillus</taxon>
    </lineage>
</organism>
<keyword evidence="1 5" id="KW-0413">Isomerase</keyword>
<keyword evidence="1" id="KW-0697">Rotamase</keyword>
<proteinExistence type="predicted"/>
<dbReference type="InterPro" id="IPR050245">
    <property type="entry name" value="PrsA_foldase"/>
</dbReference>
<feature type="signal peptide" evidence="3">
    <location>
        <begin position="1"/>
        <end position="26"/>
    </location>
</feature>
<dbReference type="InterPro" id="IPR046357">
    <property type="entry name" value="PPIase_dom_sf"/>
</dbReference>
<evidence type="ECO:0000313" key="6">
    <source>
        <dbReference type="Proteomes" id="UP000367750"/>
    </source>
</evidence>
<feature type="region of interest" description="Disordered" evidence="2">
    <location>
        <begin position="325"/>
        <end position="347"/>
    </location>
</feature>
<evidence type="ECO:0000313" key="5">
    <source>
        <dbReference type="EMBL" id="KAA9003628.1"/>
    </source>
</evidence>
<dbReference type="PANTHER" id="PTHR47245:SF2">
    <property type="entry name" value="PEPTIDYL-PROLYL CIS-TRANS ISOMERASE HP_0175-RELATED"/>
    <property type="match status" value="1"/>
</dbReference>
<dbReference type="SUPFAM" id="SSF109998">
    <property type="entry name" value="Triger factor/SurA peptide-binding domain-like"/>
    <property type="match status" value="1"/>
</dbReference>
<reference evidence="5 6" key="1">
    <citation type="submission" date="2019-09" db="EMBL/GenBank/DDBJ databases">
        <title>Bacillus ochoae sp. nov., Paenibacillus whitsoniae sp. nov., Paenibacillus spiritus sp. nov. Isolated from the Mars Exploration Rover during spacecraft assembly.</title>
        <authorList>
            <person name="Seuylemezian A."/>
            <person name="Vaishampayan P."/>
        </authorList>
    </citation>
    <scope>NUCLEOTIDE SEQUENCE [LARGE SCALE GENOMIC DNA]</scope>
    <source>
        <strain evidence="5 6">MER_111</strain>
    </source>
</reference>
<accession>A0A5J5G7W2</accession>
<dbReference type="InterPro" id="IPR027304">
    <property type="entry name" value="Trigger_fact/SurA_dom_sf"/>
</dbReference>
<dbReference type="SUPFAM" id="SSF54534">
    <property type="entry name" value="FKBP-like"/>
    <property type="match status" value="1"/>
</dbReference>
<dbReference type="OrthoDB" id="14196at2"/>
<dbReference type="InterPro" id="IPR000297">
    <property type="entry name" value="PPIase_PpiC"/>
</dbReference>
<dbReference type="Gene3D" id="3.10.50.40">
    <property type="match status" value="1"/>
</dbReference>
<evidence type="ECO:0000256" key="2">
    <source>
        <dbReference type="SAM" id="MobiDB-lite"/>
    </source>
</evidence>
<gene>
    <name evidence="5" type="ORF">F4V43_12830</name>
</gene>
<comment type="caution">
    <text evidence="5">The sequence shown here is derived from an EMBL/GenBank/DDBJ whole genome shotgun (WGS) entry which is preliminary data.</text>
</comment>
<dbReference type="EMBL" id="VYKK01000016">
    <property type="protein sequence ID" value="KAA9003628.1"/>
    <property type="molecule type" value="Genomic_DNA"/>
</dbReference>